<keyword evidence="7" id="KW-0007">Acetylation</keyword>
<keyword evidence="6" id="KW-1133">Transmembrane helix</keyword>
<dbReference type="InParanoid" id="B4LG29"/>
<dbReference type="GO" id="GO:0005102">
    <property type="term" value="F:signaling receptor binding"/>
    <property type="evidence" value="ECO:0007669"/>
    <property type="project" value="TreeGrafter"/>
</dbReference>
<evidence type="ECO:0000256" key="12">
    <source>
        <dbReference type="ARBA" id="ARBA00037847"/>
    </source>
</evidence>
<comment type="subcellular location">
    <subcellularLocation>
        <location evidence="12">Endomembrane system</location>
        <topology evidence="12">Single-pass membrane protein</topology>
    </subcellularLocation>
    <subcellularLocation>
        <location evidence="13 16">Peroxisome membrane</location>
    </subcellularLocation>
</comment>
<reference evidence="19 20" key="1">
    <citation type="journal article" date="2007" name="Nature">
        <title>Evolution of genes and genomes on the Drosophila phylogeny.</title>
        <authorList>
            <consortium name="Drosophila 12 Genomes Consortium"/>
            <person name="Clark A.G."/>
            <person name="Eisen M.B."/>
            <person name="Smith D.R."/>
            <person name="Bergman C.M."/>
            <person name="Oliver B."/>
            <person name="Markow T.A."/>
            <person name="Kaufman T.C."/>
            <person name="Kellis M."/>
            <person name="Gelbart W."/>
            <person name="Iyer V.N."/>
            <person name="Pollard D.A."/>
            <person name="Sackton T.B."/>
            <person name="Larracuente A.M."/>
            <person name="Singh N.D."/>
            <person name="Abad J.P."/>
            <person name="Abt D.N."/>
            <person name="Adryan B."/>
            <person name="Aguade M."/>
            <person name="Akashi H."/>
            <person name="Anderson W.W."/>
            <person name="Aquadro C.F."/>
            <person name="Ardell D.H."/>
            <person name="Arguello R."/>
            <person name="Artieri C.G."/>
            <person name="Barbash D.A."/>
            <person name="Barker D."/>
            <person name="Barsanti P."/>
            <person name="Batterham P."/>
            <person name="Batzoglou S."/>
            <person name="Begun D."/>
            <person name="Bhutkar A."/>
            <person name="Blanco E."/>
            <person name="Bosak S.A."/>
            <person name="Bradley R.K."/>
            <person name="Brand A.D."/>
            <person name="Brent M.R."/>
            <person name="Brooks A.N."/>
            <person name="Brown R.H."/>
            <person name="Butlin R.K."/>
            <person name="Caggese C."/>
            <person name="Calvi B.R."/>
            <person name="Bernardo de Carvalho A."/>
            <person name="Caspi A."/>
            <person name="Castrezana S."/>
            <person name="Celniker S.E."/>
            <person name="Chang J.L."/>
            <person name="Chapple C."/>
            <person name="Chatterji S."/>
            <person name="Chinwalla A."/>
            <person name="Civetta A."/>
            <person name="Clifton S.W."/>
            <person name="Comeron J.M."/>
            <person name="Costello J.C."/>
            <person name="Coyne J.A."/>
            <person name="Daub J."/>
            <person name="David R.G."/>
            <person name="Delcher A.L."/>
            <person name="Delehaunty K."/>
            <person name="Do C.B."/>
            <person name="Ebling H."/>
            <person name="Edwards K."/>
            <person name="Eickbush T."/>
            <person name="Evans J.D."/>
            <person name="Filipski A."/>
            <person name="Findeiss S."/>
            <person name="Freyhult E."/>
            <person name="Fulton L."/>
            <person name="Fulton R."/>
            <person name="Garcia A.C."/>
            <person name="Gardiner A."/>
            <person name="Garfield D.A."/>
            <person name="Garvin B.E."/>
            <person name="Gibson G."/>
            <person name="Gilbert D."/>
            <person name="Gnerre S."/>
            <person name="Godfrey J."/>
            <person name="Good R."/>
            <person name="Gotea V."/>
            <person name="Gravely B."/>
            <person name="Greenberg A.J."/>
            <person name="Griffiths-Jones S."/>
            <person name="Gross S."/>
            <person name="Guigo R."/>
            <person name="Gustafson E.A."/>
            <person name="Haerty W."/>
            <person name="Hahn M.W."/>
            <person name="Halligan D.L."/>
            <person name="Halpern A.L."/>
            <person name="Halter G.M."/>
            <person name="Han M.V."/>
            <person name="Heger A."/>
            <person name="Hillier L."/>
            <person name="Hinrichs A.S."/>
            <person name="Holmes I."/>
            <person name="Hoskins R.A."/>
            <person name="Hubisz M.J."/>
            <person name="Hultmark D."/>
            <person name="Huntley M.A."/>
            <person name="Jaffe D.B."/>
            <person name="Jagadeeshan S."/>
            <person name="Jeck W.R."/>
            <person name="Johnson J."/>
            <person name="Jones C.D."/>
            <person name="Jordan W.C."/>
            <person name="Karpen G.H."/>
            <person name="Kataoka E."/>
            <person name="Keightley P.D."/>
            <person name="Kheradpour P."/>
            <person name="Kirkness E.F."/>
            <person name="Koerich L.B."/>
            <person name="Kristiansen K."/>
            <person name="Kudrna D."/>
            <person name="Kulathinal R.J."/>
            <person name="Kumar S."/>
            <person name="Kwok R."/>
            <person name="Lander E."/>
            <person name="Langley C.H."/>
            <person name="Lapoint R."/>
            <person name="Lazzaro B.P."/>
            <person name="Lee S.J."/>
            <person name="Levesque L."/>
            <person name="Li R."/>
            <person name="Lin C.F."/>
            <person name="Lin M.F."/>
            <person name="Lindblad-Toh K."/>
            <person name="Llopart A."/>
            <person name="Long M."/>
            <person name="Low L."/>
            <person name="Lozovsky E."/>
            <person name="Lu J."/>
            <person name="Luo M."/>
            <person name="Machado C.A."/>
            <person name="Makalowski W."/>
            <person name="Marzo M."/>
            <person name="Matsuda M."/>
            <person name="Matzkin L."/>
            <person name="McAllister B."/>
            <person name="McBride C.S."/>
            <person name="McKernan B."/>
            <person name="McKernan K."/>
            <person name="Mendez-Lago M."/>
            <person name="Minx P."/>
            <person name="Mollenhauer M.U."/>
            <person name="Montooth K."/>
            <person name="Mount S.M."/>
            <person name="Mu X."/>
            <person name="Myers E."/>
            <person name="Negre B."/>
            <person name="Newfeld S."/>
            <person name="Nielsen R."/>
            <person name="Noor M.A."/>
            <person name="O'Grady P."/>
            <person name="Pachter L."/>
            <person name="Papaceit M."/>
            <person name="Parisi M.J."/>
            <person name="Parisi M."/>
            <person name="Parts L."/>
            <person name="Pedersen J.S."/>
            <person name="Pesole G."/>
            <person name="Phillippy A.M."/>
            <person name="Ponting C.P."/>
            <person name="Pop M."/>
            <person name="Porcelli D."/>
            <person name="Powell J.R."/>
            <person name="Prohaska S."/>
            <person name="Pruitt K."/>
            <person name="Puig M."/>
            <person name="Quesneville H."/>
            <person name="Ram K.R."/>
            <person name="Rand D."/>
            <person name="Rasmussen M.D."/>
            <person name="Reed L.K."/>
            <person name="Reenan R."/>
            <person name="Reily A."/>
            <person name="Remington K.A."/>
            <person name="Rieger T.T."/>
            <person name="Ritchie M.G."/>
            <person name="Robin C."/>
            <person name="Rogers Y.H."/>
            <person name="Rohde C."/>
            <person name="Rozas J."/>
            <person name="Rubenfield M.J."/>
            <person name="Ruiz A."/>
            <person name="Russo S."/>
            <person name="Salzberg S.L."/>
            <person name="Sanchez-Gracia A."/>
            <person name="Saranga D.J."/>
            <person name="Sato H."/>
            <person name="Schaeffer S.W."/>
            <person name="Schatz M.C."/>
            <person name="Schlenke T."/>
            <person name="Schwartz R."/>
            <person name="Segarra C."/>
            <person name="Singh R.S."/>
            <person name="Sirot L."/>
            <person name="Sirota M."/>
            <person name="Sisneros N.B."/>
            <person name="Smith C.D."/>
            <person name="Smith T.F."/>
            <person name="Spieth J."/>
            <person name="Stage D.E."/>
            <person name="Stark A."/>
            <person name="Stephan W."/>
            <person name="Strausberg R.L."/>
            <person name="Strempel S."/>
            <person name="Sturgill D."/>
            <person name="Sutton G."/>
            <person name="Sutton G.G."/>
            <person name="Tao W."/>
            <person name="Teichmann S."/>
            <person name="Tobari Y.N."/>
            <person name="Tomimura Y."/>
            <person name="Tsolas J.M."/>
            <person name="Valente V.L."/>
            <person name="Venter E."/>
            <person name="Venter J.C."/>
            <person name="Vicario S."/>
            <person name="Vieira F.G."/>
            <person name="Vilella A.J."/>
            <person name="Villasante A."/>
            <person name="Walenz B."/>
            <person name="Wang J."/>
            <person name="Wasserman M."/>
            <person name="Watts T."/>
            <person name="Wilson D."/>
            <person name="Wilson R.K."/>
            <person name="Wing R.A."/>
            <person name="Wolfner M.F."/>
            <person name="Wong A."/>
            <person name="Wong G.K."/>
            <person name="Wu C.I."/>
            <person name="Wu G."/>
            <person name="Yamamoto D."/>
            <person name="Yang H.P."/>
            <person name="Yang S.P."/>
            <person name="Yorke J.A."/>
            <person name="Yoshida K."/>
            <person name="Zdobnov E."/>
            <person name="Zhang P."/>
            <person name="Zhang Y."/>
            <person name="Zimin A.V."/>
            <person name="Baldwin J."/>
            <person name="Abdouelleil A."/>
            <person name="Abdulkadir J."/>
            <person name="Abebe A."/>
            <person name="Abera B."/>
            <person name="Abreu J."/>
            <person name="Acer S.C."/>
            <person name="Aftuck L."/>
            <person name="Alexander A."/>
            <person name="An P."/>
            <person name="Anderson E."/>
            <person name="Anderson S."/>
            <person name="Arachi H."/>
            <person name="Azer M."/>
            <person name="Bachantsang P."/>
            <person name="Barry A."/>
            <person name="Bayul T."/>
            <person name="Berlin A."/>
            <person name="Bessette D."/>
            <person name="Bloom T."/>
            <person name="Blye J."/>
            <person name="Boguslavskiy L."/>
            <person name="Bonnet C."/>
            <person name="Boukhgalter B."/>
            <person name="Bourzgui I."/>
            <person name="Brown A."/>
            <person name="Cahill P."/>
            <person name="Channer S."/>
            <person name="Cheshatsang Y."/>
            <person name="Chuda L."/>
            <person name="Citroen M."/>
            <person name="Collymore A."/>
            <person name="Cooke P."/>
            <person name="Costello M."/>
            <person name="D'Aco K."/>
            <person name="Daza R."/>
            <person name="De Haan G."/>
            <person name="DeGray S."/>
            <person name="DeMaso C."/>
            <person name="Dhargay N."/>
            <person name="Dooley K."/>
            <person name="Dooley E."/>
            <person name="Doricent M."/>
            <person name="Dorje P."/>
            <person name="Dorjee K."/>
            <person name="Dupes A."/>
            <person name="Elong R."/>
            <person name="Falk J."/>
            <person name="Farina A."/>
            <person name="Faro S."/>
            <person name="Ferguson D."/>
            <person name="Fisher S."/>
            <person name="Foley C.D."/>
            <person name="Franke A."/>
            <person name="Friedrich D."/>
            <person name="Gadbois L."/>
            <person name="Gearin G."/>
            <person name="Gearin C.R."/>
            <person name="Giannoukos G."/>
            <person name="Goode T."/>
            <person name="Graham J."/>
            <person name="Grandbois E."/>
            <person name="Grewal S."/>
            <person name="Gyaltsen K."/>
            <person name="Hafez N."/>
            <person name="Hagos B."/>
            <person name="Hall J."/>
            <person name="Henson C."/>
            <person name="Hollinger A."/>
            <person name="Honan T."/>
            <person name="Huard M.D."/>
            <person name="Hughes L."/>
            <person name="Hurhula B."/>
            <person name="Husby M.E."/>
            <person name="Kamat A."/>
            <person name="Kanga B."/>
            <person name="Kashin S."/>
            <person name="Khazanovich D."/>
            <person name="Kisner P."/>
            <person name="Lance K."/>
            <person name="Lara M."/>
            <person name="Lee W."/>
            <person name="Lennon N."/>
            <person name="Letendre F."/>
            <person name="LeVine R."/>
            <person name="Lipovsky A."/>
            <person name="Liu X."/>
            <person name="Liu J."/>
            <person name="Liu S."/>
            <person name="Lokyitsang T."/>
            <person name="Lokyitsang Y."/>
            <person name="Lubonja R."/>
            <person name="Lui A."/>
            <person name="MacDonald P."/>
            <person name="Magnisalis V."/>
            <person name="Maru K."/>
            <person name="Matthews C."/>
            <person name="McCusker W."/>
            <person name="McDonough S."/>
            <person name="Mehta T."/>
            <person name="Meldrim J."/>
            <person name="Meneus L."/>
            <person name="Mihai O."/>
            <person name="Mihalev A."/>
            <person name="Mihova T."/>
            <person name="Mittelman R."/>
            <person name="Mlenga V."/>
            <person name="Montmayeur A."/>
            <person name="Mulrain L."/>
            <person name="Navidi A."/>
            <person name="Naylor J."/>
            <person name="Negash T."/>
            <person name="Nguyen T."/>
            <person name="Nguyen N."/>
            <person name="Nicol R."/>
            <person name="Norbu C."/>
            <person name="Norbu N."/>
            <person name="Novod N."/>
            <person name="O'Neill B."/>
            <person name="Osman S."/>
            <person name="Markiewicz E."/>
            <person name="Oyono O.L."/>
            <person name="Patti C."/>
            <person name="Phunkhang P."/>
            <person name="Pierre F."/>
            <person name="Priest M."/>
            <person name="Raghuraman S."/>
            <person name="Rege F."/>
            <person name="Reyes R."/>
            <person name="Rise C."/>
            <person name="Rogov P."/>
            <person name="Ross K."/>
            <person name="Ryan E."/>
            <person name="Settipalli S."/>
            <person name="Shea T."/>
            <person name="Sherpa N."/>
            <person name="Shi L."/>
            <person name="Shih D."/>
            <person name="Sparrow T."/>
            <person name="Spaulding J."/>
            <person name="Stalker J."/>
            <person name="Stange-Thomann N."/>
            <person name="Stavropoulos S."/>
            <person name="Stone C."/>
            <person name="Strader C."/>
            <person name="Tesfaye S."/>
            <person name="Thomson T."/>
            <person name="Thoulutsang Y."/>
            <person name="Thoulutsang D."/>
            <person name="Topham K."/>
            <person name="Topping I."/>
            <person name="Tsamla T."/>
            <person name="Vassiliev H."/>
            <person name="Vo A."/>
            <person name="Wangchuk T."/>
            <person name="Wangdi T."/>
            <person name="Weiand M."/>
            <person name="Wilkinson J."/>
            <person name="Wilson A."/>
            <person name="Yadav S."/>
            <person name="Young G."/>
            <person name="Yu Q."/>
            <person name="Zembek L."/>
            <person name="Zhong D."/>
            <person name="Zimmer A."/>
            <person name="Zwirko Z."/>
            <person name="Jaffe D.B."/>
            <person name="Alvarez P."/>
            <person name="Brockman W."/>
            <person name="Butler J."/>
            <person name="Chin C."/>
            <person name="Gnerre S."/>
            <person name="Grabherr M."/>
            <person name="Kleber M."/>
            <person name="Mauceli E."/>
            <person name="MacCallum I."/>
        </authorList>
    </citation>
    <scope>NUCLEOTIDE SEQUENCE [LARGE SCALE GENOMIC DNA]</scope>
    <source>
        <strain evidence="20">Tucson 15010-1051.87</strain>
    </source>
</reference>
<keyword evidence="20" id="KW-1185">Reference proteome</keyword>
<dbReference type="STRING" id="7244.B4LG29"/>
<feature type="domain" description="Peroxisome membrane anchor protein Pex14p N-terminal" evidence="18">
    <location>
        <begin position="73"/>
        <end position="114"/>
    </location>
</feature>
<dbReference type="PANTHER" id="PTHR23058:SF0">
    <property type="entry name" value="PEROXISOMAL MEMBRANE PROTEIN PEX14"/>
    <property type="match status" value="1"/>
</dbReference>
<dbReference type="OrthoDB" id="441517at2759"/>
<accession>B4LG29</accession>
<dbReference type="FunFam" id="1.10.10.10:FF:000296">
    <property type="entry name" value="Peroxisomal membrane protein PEX14"/>
    <property type="match status" value="1"/>
</dbReference>
<feature type="compositionally biased region" description="Polar residues" evidence="17">
    <location>
        <begin position="301"/>
        <end position="316"/>
    </location>
</feature>
<dbReference type="InterPro" id="IPR025655">
    <property type="entry name" value="PEX14"/>
</dbReference>
<proteinExistence type="inferred from homology"/>
<evidence type="ECO:0000256" key="1">
    <source>
        <dbReference type="ARBA" id="ARBA00005443"/>
    </source>
</evidence>
<evidence type="ECO:0000256" key="2">
    <source>
        <dbReference type="ARBA" id="ARBA00022448"/>
    </source>
</evidence>
<evidence type="ECO:0000256" key="16">
    <source>
        <dbReference type="RuleBase" id="RU367032"/>
    </source>
</evidence>
<dbReference type="HOGENOM" id="CLU_074122_0_0_1"/>
<comment type="function">
    <text evidence="14">Component of the PEX13-PEX14 docking complex, a translocon channel that specifically mediates the import of peroxisomal cargo proteins bound to PEX5 receptor. The PEX13-PEX14 docking complex forms a large import pore which can be opened to a diameter of about 9 nm. Mechanistically, PEX5 receptor along with cargo proteins associates with the PEX14 subunit of the PEX13-PEX14 docking complex in the cytosol, leading to the insertion of the receptor into the organelle membrane with the concomitant translocation of the cargo into the peroxisome matrix. Plays a key role for peroxisome movement through a direct interaction with tubulin.</text>
</comment>
<dbReference type="PANTHER" id="PTHR23058">
    <property type="entry name" value="PEROXISOMAL MEMBRANE PROTEIN PEX14"/>
    <property type="match status" value="1"/>
</dbReference>
<organism evidence="19 20">
    <name type="scientific">Drosophila virilis</name>
    <name type="common">Fruit fly</name>
    <dbReference type="NCBI Taxonomy" id="7244"/>
    <lineage>
        <taxon>Eukaryota</taxon>
        <taxon>Metazoa</taxon>
        <taxon>Ecdysozoa</taxon>
        <taxon>Arthropoda</taxon>
        <taxon>Hexapoda</taxon>
        <taxon>Insecta</taxon>
        <taxon>Pterygota</taxon>
        <taxon>Neoptera</taxon>
        <taxon>Endopterygota</taxon>
        <taxon>Diptera</taxon>
        <taxon>Brachycera</taxon>
        <taxon>Muscomorpha</taxon>
        <taxon>Ephydroidea</taxon>
        <taxon>Drosophilidae</taxon>
        <taxon>Drosophila</taxon>
    </lineage>
</organism>
<evidence type="ECO:0000256" key="7">
    <source>
        <dbReference type="ARBA" id="ARBA00022990"/>
    </source>
</evidence>
<dbReference type="GO" id="GO:0012505">
    <property type="term" value="C:endomembrane system"/>
    <property type="evidence" value="ECO:0007669"/>
    <property type="project" value="UniProtKB-SubCell"/>
</dbReference>
<dbReference type="EMBL" id="CH940647">
    <property type="protein sequence ID" value="EDW70428.2"/>
    <property type="molecule type" value="Genomic_DNA"/>
</dbReference>
<dbReference type="AlphaFoldDB" id="B4LG29"/>
<evidence type="ECO:0000256" key="3">
    <source>
        <dbReference type="ARBA" id="ARBA00022553"/>
    </source>
</evidence>
<dbReference type="GO" id="GO:0005778">
    <property type="term" value="C:peroxisomal membrane"/>
    <property type="evidence" value="ECO:0007669"/>
    <property type="project" value="UniProtKB-SubCell"/>
</dbReference>
<evidence type="ECO:0000256" key="14">
    <source>
        <dbReference type="ARBA" id="ARBA00055057"/>
    </source>
</evidence>
<keyword evidence="3" id="KW-0597">Phosphoprotein</keyword>
<dbReference type="GO" id="GO:1990429">
    <property type="term" value="C:peroxisomal importomer complex"/>
    <property type="evidence" value="ECO:0007669"/>
    <property type="project" value="TreeGrafter"/>
</dbReference>
<dbReference type="GO" id="GO:0016560">
    <property type="term" value="P:protein import into peroxisome matrix, docking"/>
    <property type="evidence" value="ECO:0007669"/>
    <property type="project" value="UniProtKB-UniRule"/>
</dbReference>
<comment type="similarity">
    <text evidence="1 16">Belongs to the peroxin-14 family.</text>
</comment>
<evidence type="ECO:0000256" key="9">
    <source>
        <dbReference type="ARBA" id="ARBA00023136"/>
    </source>
</evidence>
<feature type="region of interest" description="Disordered" evidence="17">
    <location>
        <begin position="269"/>
        <end position="316"/>
    </location>
</feature>
<keyword evidence="2 16" id="KW-0813">Transport</keyword>
<keyword evidence="4" id="KW-0812">Transmembrane</keyword>
<keyword evidence="9 16" id="KW-0472">Membrane</keyword>
<protein>
    <recommendedName>
        <fullName evidence="11 16">Peroxisomal membrane protein PEX14</fullName>
    </recommendedName>
    <alternativeName>
        <fullName evidence="16">Peroxin-14</fullName>
    </alternativeName>
</protein>
<evidence type="ECO:0000256" key="11">
    <source>
        <dbReference type="ARBA" id="ARBA00029502"/>
    </source>
</evidence>
<dbReference type="InterPro" id="IPR006785">
    <property type="entry name" value="Pex14_N"/>
</dbReference>
<evidence type="ECO:0000256" key="17">
    <source>
        <dbReference type="SAM" id="MobiDB-lite"/>
    </source>
</evidence>
<dbReference type="Gene3D" id="1.10.10.10">
    <property type="entry name" value="Winged helix-like DNA-binding domain superfamily/Winged helix DNA-binding domain"/>
    <property type="match status" value="1"/>
</dbReference>
<dbReference type="FunCoup" id="B4LG29">
    <property type="interactions" value="676"/>
</dbReference>
<evidence type="ECO:0000256" key="8">
    <source>
        <dbReference type="ARBA" id="ARBA00023010"/>
    </source>
</evidence>
<keyword evidence="8" id="KW-0811">Translocation</keyword>
<sequence>MYRCFVFSHSQPKTPCCISIWVFCSNNKIEISVNIKMANSNTDTGDTTILATTSASVQDYNPNSIDGEPLEPRESLITTAVSFLQNTKVRHTTLVQKQQFLRSKGLTAHEIQLACERAGVFSQDPNNPNTVINIGSQLAVQPQQTAFGRLRELLHTTALFSGVVYAIFLFWRKYIAPFLFGKPKRKPVEDVLVDIDKKVEDRTDALNKEITLVKDLITLQQKEHTQQMNREFNNFRCDLDAIKGLLLNRKQFAGPVQPIAVPSIPAWQLAGSPHHHRHSNNSQSDDNEKPDDAGSGSGSSETEVVTKNSDSSLEIM</sequence>
<dbReference type="Proteomes" id="UP000008792">
    <property type="component" value="Unassembled WGS sequence"/>
</dbReference>
<gene>
    <name evidence="19" type="primary">Dvir\GJ11539</name>
    <name evidence="19" type="ORF">Dvir_GJ11539</name>
</gene>
<evidence type="ECO:0000313" key="20">
    <source>
        <dbReference type="Proteomes" id="UP000008792"/>
    </source>
</evidence>
<dbReference type="Pfam" id="PF04695">
    <property type="entry name" value="Pex14_N"/>
    <property type="match status" value="1"/>
</dbReference>
<evidence type="ECO:0000259" key="18">
    <source>
        <dbReference type="Pfam" id="PF04695"/>
    </source>
</evidence>
<keyword evidence="10 16" id="KW-0576">Peroxisome</keyword>
<evidence type="ECO:0000256" key="5">
    <source>
        <dbReference type="ARBA" id="ARBA00022927"/>
    </source>
</evidence>
<evidence type="ECO:0000256" key="10">
    <source>
        <dbReference type="ARBA" id="ARBA00023140"/>
    </source>
</evidence>
<dbReference type="KEGG" id="dvi:6622697"/>
<evidence type="ECO:0000313" key="19">
    <source>
        <dbReference type="EMBL" id="EDW70428.2"/>
    </source>
</evidence>
<dbReference type="eggNOG" id="KOG2629">
    <property type="taxonomic scope" value="Eukaryota"/>
</dbReference>
<dbReference type="InterPro" id="IPR036388">
    <property type="entry name" value="WH-like_DNA-bd_sf"/>
</dbReference>
<keyword evidence="5 16" id="KW-0653">Protein transport</keyword>
<evidence type="ECO:0000256" key="13">
    <source>
        <dbReference type="ARBA" id="ARBA00046271"/>
    </source>
</evidence>
<name>B4LG29_DROVI</name>
<evidence type="ECO:0000256" key="4">
    <source>
        <dbReference type="ARBA" id="ARBA00022692"/>
    </source>
</evidence>
<comment type="subunit">
    <text evidence="15">Interacts with PEX13; forming the PEX13-PEX14 docking complex. Interacts with PEX5 (via WxxxF/Y motifs). Interacts with PEX19. Interacts with tubulin.</text>
</comment>
<evidence type="ECO:0000256" key="6">
    <source>
        <dbReference type="ARBA" id="ARBA00022989"/>
    </source>
</evidence>
<evidence type="ECO:0000256" key="15">
    <source>
        <dbReference type="ARBA" id="ARBA00065694"/>
    </source>
</evidence>